<protein>
    <submittedName>
        <fullName evidence="1">Uncharacterized protein</fullName>
    </submittedName>
</protein>
<sequence length="190" mass="20007">MSSSASPFGLRPIFSATGTVRPTSGQILSGYGTSIYQYQPVRYGISGDGSGLEGYLVAAAVGDRLQGSFMGVEYVDNTGRQRVSNFWPASTAATNIIAYFTADPYITYEIQGNASLTIANTGNQYNVNSATGSSPLGLSTTALDVSSGTTNAQLRVIGLSNYIDNAWGDAYTIVQVQISEHQNVANIAAY</sequence>
<name>A0A6J7WUU7_9CAUD</name>
<evidence type="ECO:0000313" key="1">
    <source>
        <dbReference type="EMBL" id="CAB5219874.1"/>
    </source>
</evidence>
<proteinExistence type="predicted"/>
<reference evidence="1" key="1">
    <citation type="submission" date="2020-05" db="EMBL/GenBank/DDBJ databases">
        <authorList>
            <person name="Chiriac C."/>
            <person name="Salcher M."/>
            <person name="Ghai R."/>
            <person name="Kavagutti S V."/>
        </authorList>
    </citation>
    <scope>NUCLEOTIDE SEQUENCE</scope>
</reference>
<dbReference type="EMBL" id="LR798277">
    <property type="protein sequence ID" value="CAB5219874.1"/>
    <property type="molecule type" value="Genomic_DNA"/>
</dbReference>
<accession>A0A6J7WUU7</accession>
<organism evidence="1">
    <name type="scientific">uncultured Caudovirales phage</name>
    <dbReference type="NCBI Taxonomy" id="2100421"/>
    <lineage>
        <taxon>Viruses</taxon>
        <taxon>Duplodnaviria</taxon>
        <taxon>Heunggongvirae</taxon>
        <taxon>Uroviricota</taxon>
        <taxon>Caudoviricetes</taxon>
        <taxon>Peduoviridae</taxon>
        <taxon>Maltschvirus</taxon>
        <taxon>Maltschvirus maltsch</taxon>
    </lineage>
</organism>
<gene>
    <name evidence="1" type="ORF">UFOVP237_22</name>
</gene>